<accession>A0A3M7S9C1</accession>
<gene>
    <name evidence="2" type="ORF">BpHYR1_014185</name>
</gene>
<dbReference type="SUPFAM" id="SSF63748">
    <property type="entry name" value="Tudor/PWWP/MBT"/>
    <property type="match status" value="1"/>
</dbReference>
<name>A0A3M7S9C1_BRAPC</name>
<evidence type="ECO:0000313" key="3">
    <source>
        <dbReference type="Proteomes" id="UP000276133"/>
    </source>
</evidence>
<protein>
    <submittedName>
        <fullName evidence="2">Tudor domain-containing 7</fullName>
    </submittedName>
</protein>
<dbReference type="OrthoDB" id="1879688at2759"/>
<dbReference type="Pfam" id="PF00567">
    <property type="entry name" value="TUDOR"/>
    <property type="match status" value="1"/>
</dbReference>
<proteinExistence type="predicted"/>
<comment type="caution">
    <text evidence="2">The sequence shown here is derived from an EMBL/GenBank/DDBJ whole genome shotgun (WGS) entry which is preliminary data.</text>
</comment>
<keyword evidence="3" id="KW-1185">Reference proteome</keyword>
<evidence type="ECO:0000313" key="2">
    <source>
        <dbReference type="EMBL" id="RNA32394.1"/>
    </source>
</evidence>
<organism evidence="2 3">
    <name type="scientific">Brachionus plicatilis</name>
    <name type="common">Marine rotifer</name>
    <name type="synonym">Brachionus muelleri</name>
    <dbReference type="NCBI Taxonomy" id="10195"/>
    <lineage>
        <taxon>Eukaryota</taxon>
        <taxon>Metazoa</taxon>
        <taxon>Spiralia</taxon>
        <taxon>Gnathifera</taxon>
        <taxon>Rotifera</taxon>
        <taxon>Eurotatoria</taxon>
        <taxon>Monogononta</taxon>
        <taxon>Pseudotrocha</taxon>
        <taxon>Ploima</taxon>
        <taxon>Brachionidae</taxon>
        <taxon>Brachionus</taxon>
    </lineage>
</organism>
<dbReference type="Proteomes" id="UP000276133">
    <property type="component" value="Unassembled WGS sequence"/>
</dbReference>
<feature type="domain" description="Tudor" evidence="1">
    <location>
        <begin position="67"/>
        <end position="180"/>
    </location>
</feature>
<dbReference type="Gene3D" id="2.30.30.140">
    <property type="match status" value="1"/>
</dbReference>
<evidence type="ECO:0000259" key="1">
    <source>
        <dbReference type="Pfam" id="PF00567"/>
    </source>
</evidence>
<dbReference type="AlphaFoldDB" id="A0A3M7S9C1"/>
<dbReference type="EMBL" id="REGN01001801">
    <property type="protein sequence ID" value="RNA32394.1"/>
    <property type="molecule type" value="Genomic_DNA"/>
</dbReference>
<dbReference type="InterPro" id="IPR002999">
    <property type="entry name" value="Tudor"/>
</dbReference>
<reference evidence="2 3" key="1">
    <citation type="journal article" date="2018" name="Sci. Rep.">
        <title>Genomic signatures of local adaptation to the degree of environmental predictability in rotifers.</title>
        <authorList>
            <person name="Franch-Gras L."/>
            <person name="Hahn C."/>
            <person name="Garcia-Roger E.M."/>
            <person name="Carmona M.J."/>
            <person name="Serra M."/>
            <person name="Gomez A."/>
        </authorList>
    </citation>
    <scope>NUCLEOTIDE SEQUENCE [LARGE SCALE GENOMIC DNA]</scope>
    <source>
        <strain evidence="2">HYR1</strain>
    </source>
</reference>
<sequence>MTIRSFSDDSVRERSEKLKSLEMVSNELYLDLIPEDMKTEKLNNIYFKVFGMETMDIYLQRDIFNTKSILISDFSSNGFFWGQNEDEGLSNQFRDLYDMLNKKDENELKPLADLKIKWCIAEYCGEWFRAYIDKVLDNDKVQVFFFDYGTTAIVDYSCTRLENNDTVWELPPLAMPFVLKDITLTKFSKFKKMQYSILHVKSLQLIEDSFIFQVELMDSKGTPLMELL</sequence>